<dbReference type="AlphaFoldDB" id="A0A392SFV8"/>
<evidence type="ECO:0000313" key="1">
    <source>
        <dbReference type="EMBL" id="MCI47277.1"/>
    </source>
</evidence>
<name>A0A392SFV8_9FABA</name>
<proteinExistence type="predicted"/>
<feature type="non-terminal residue" evidence="1">
    <location>
        <position position="1"/>
    </location>
</feature>
<organism evidence="1 2">
    <name type="scientific">Trifolium medium</name>
    <dbReference type="NCBI Taxonomy" id="97028"/>
    <lineage>
        <taxon>Eukaryota</taxon>
        <taxon>Viridiplantae</taxon>
        <taxon>Streptophyta</taxon>
        <taxon>Embryophyta</taxon>
        <taxon>Tracheophyta</taxon>
        <taxon>Spermatophyta</taxon>
        <taxon>Magnoliopsida</taxon>
        <taxon>eudicotyledons</taxon>
        <taxon>Gunneridae</taxon>
        <taxon>Pentapetalae</taxon>
        <taxon>rosids</taxon>
        <taxon>fabids</taxon>
        <taxon>Fabales</taxon>
        <taxon>Fabaceae</taxon>
        <taxon>Papilionoideae</taxon>
        <taxon>50 kb inversion clade</taxon>
        <taxon>NPAAA clade</taxon>
        <taxon>Hologalegina</taxon>
        <taxon>IRL clade</taxon>
        <taxon>Trifolieae</taxon>
        <taxon>Trifolium</taxon>
    </lineage>
</organism>
<accession>A0A392SFV8</accession>
<keyword evidence="2" id="KW-1185">Reference proteome</keyword>
<reference evidence="1 2" key="1">
    <citation type="journal article" date="2018" name="Front. Plant Sci.">
        <title>Red Clover (Trifolium pratense) and Zigzag Clover (T. medium) - A Picture of Genomic Similarities and Differences.</title>
        <authorList>
            <person name="Dluhosova J."/>
            <person name="Istvanek J."/>
            <person name="Nedelnik J."/>
            <person name="Repkova J."/>
        </authorList>
    </citation>
    <scope>NUCLEOTIDE SEQUENCE [LARGE SCALE GENOMIC DNA]</scope>
    <source>
        <strain evidence="2">cv. 10/8</strain>
        <tissue evidence="1">Leaf</tissue>
    </source>
</reference>
<dbReference type="EMBL" id="LXQA010370038">
    <property type="protein sequence ID" value="MCI47277.1"/>
    <property type="molecule type" value="Genomic_DNA"/>
</dbReference>
<protein>
    <submittedName>
        <fullName evidence="1">Uncharacterized protein</fullName>
    </submittedName>
</protein>
<comment type="caution">
    <text evidence="1">The sequence shown here is derived from an EMBL/GenBank/DDBJ whole genome shotgun (WGS) entry which is preliminary data.</text>
</comment>
<dbReference type="Proteomes" id="UP000265520">
    <property type="component" value="Unassembled WGS sequence"/>
</dbReference>
<sequence>RPVFHSKGGGVKCTVGLYR</sequence>
<evidence type="ECO:0000313" key="2">
    <source>
        <dbReference type="Proteomes" id="UP000265520"/>
    </source>
</evidence>